<gene>
    <name evidence="2" type="ORF">GCM10009817_20730</name>
</gene>
<dbReference type="EMBL" id="BAAAPU010000007">
    <property type="protein sequence ID" value="GAA1979912.1"/>
    <property type="molecule type" value="Genomic_DNA"/>
</dbReference>
<feature type="region of interest" description="Disordered" evidence="1">
    <location>
        <begin position="1"/>
        <end position="64"/>
    </location>
</feature>
<evidence type="ECO:0000256" key="1">
    <source>
        <dbReference type="SAM" id="MobiDB-lite"/>
    </source>
</evidence>
<protein>
    <submittedName>
        <fullName evidence="2">Uncharacterized protein</fullName>
    </submittedName>
</protein>
<evidence type="ECO:0000313" key="3">
    <source>
        <dbReference type="Proteomes" id="UP001500013"/>
    </source>
</evidence>
<sequence>MSRAFVNARPKVSPIGTSRKVTSRTAAGASMSSATVVDERLPRDGIRSRRRERDREGDCGPGAPVELRSAAVMVVMSVAHWK</sequence>
<accession>A0ABP5DGS4</accession>
<keyword evidence="3" id="KW-1185">Reference proteome</keyword>
<feature type="compositionally biased region" description="Basic and acidic residues" evidence="1">
    <location>
        <begin position="37"/>
        <end position="58"/>
    </location>
</feature>
<name>A0ABP5DGS4_9MICO</name>
<reference evidence="3" key="1">
    <citation type="journal article" date="2019" name="Int. J. Syst. Evol. Microbiol.">
        <title>The Global Catalogue of Microorganisms (GCM) 10K type strain sequencing project: providing services to taxonomists for standard genome sequencing and annotation.</title>
        <authorList>
            <consortium name="The Broad Institute Genomics Platform"/>
            <consortium name="The Broad Institute Genome Sequencing Center for Infectious Disease"/>
            <person name="Wu L."/>
            <person name="Ma J."/>
        </authorList>
    </citation>
    <scope>NUCLEOTIDE SEQUENCE [LARGE SCALE GENOMIC DNA]</scope>
    <source>
        <strain evidence="3">JCM 15628</strain>
    </source>
</reference>
<proteinExistence type="predicted"/>
<comment type="caution">
    <text evidence="2">The sequence shown here is derived from an EMBL/GenBank/DDBJ whole genome shotgun (WGS) entry which is preliminary data.</text>
</comment>
<feature type="compositionally biased region" description="Polar residues" evidence="1">
    <location>
        <begin position="15"/>
        <end position="35"/>
    </location>
</feature>
<evidence type="ECO:0000313" key="2">
    <source>
        <dbReference type="EMBL" id="GAA1979912.1"/>
    </source>
</evidence>
<organism evidence="2 3">
    <name type="scientific">Terrabacter lapilli</name>
    <dbReference type="NCBI Taxonomy" id="436231"/>
    <lineage>
        <taxon>Bacteria</taxon>
        <taxon>Bacillati</taxon>
        <taxon>Actinomycetota</taxon>
        <taxon>Actinomycetes</taxon>
        <taxon>Micrococcales</taxon>
        <taxon>Intrasporangiaceae</taxon>
        <taxon>Terrabacter</taxon>
    </lineage>
</organism>
<dbReference type="Proteomes" id="UP001500013">
    <property type="component" value="Unassembled WGS sequence"/>
</dbReference>